<keyword evidence="3" id="KW-1185">Reference proteome</keyword>
<evidence type="ECO:0000313" key="3">
    <source>
        <dbReference type="Proteomes" id="UP000235464"/>
    </source>
</evidence>
<dbReference type="AlphaFoldDB" id="A0A2N9BGS4"/>
<dbReference type="RefSeq" id="WP_078602822.1">
    <property type="nucleotide sequence ID" value="NZ_LT962942.1"/>
</dbReference>
<dbReference type="EMBL" id="LT963352">
    <property type="protein sequence ID" value="SOR82564.1"/>
    <property type="molecule type" value="Genomic_DNA"/>
</dbReference>
<dbReference type="Proteomes" id="UP000235464">
    <property type="component" value="Chromosome I"/>
</dbReference>
<evidence type="ECO:0000256" key="1">
    <source>
        <dbReference type="SAM" id="MobiDB-lite"/>
    </source>
</evidence>
<accession>A0A2N9BGS4</accession>
<gene>
    <name evidence="2" type="ORF">SCNRRL3882_6014</name>
</gene>
<proteinExistence type="predicted"/>
<reference evidence="3" key="1">
    <citation type="submission" date="2017-11" db="EMBL/GenBank/DDBJ databases">
        <authorList>
            <person name="Wibberg D."/>
        </authorList>
    </citation>
    <scope>NUCLEOTIDE SEQUENCE [LARGE SCALE GENOMIC DNA]</scope>
</reference>
<dbReference type="OrthoDB" id="4339089at2"/>
<organism evidence="2 3">
    <name type="scientific">Streptomyces chartreusis NRRL 3882</name>
    <dbReference type="NCBI Taxonomy" id="1079985"/>
    <lineage>
        <taxon>Bacteria</taxon>
        <taxon>Bacillati</taxon>
        <taxon>Actinomycetota</taxon>
        <taxon>Actinomycetes</taxon>
        <taxon>Kitasatosporales</taxon>
        <taxon>Streptomycetaceae</taxon>
        <taxon>Streptomyces</taxon>
    </lineage>
</organism>
<feature type="region of interest" description="Disordered" evidence="1">
    <location>
        <begin position="150"/>
        <end position="182"/>
    </location>
</feature>
<protein>
    <submittedName>
        <fullName evidence="2">Uncharacterized protein</fullName>
    </submittedName>
</protein>
<sequence>MGIRTFLRRRAPGVAPPPVPPFAAAASTVRVPATLTAVLRHTTAGLRRRLADRWRPADPTRAAEVPAATGRTGAVDVTAVPGLTGAGDVSAVLGHTGGTAPAVRHPGGADRAGRTGRPWADLARSYLTLVLTLLPRPRPAHTTITVYITTTEPLSERPTGSAPRHRRGQDRPGPGPEPDATP</sequence>
<name>A0A2N9BGS4_STRCX</name>
<evidence type="ECO:0000313" key="2">
    <source>
        <dbReference type="EMBL" id="SOR82564.1"/>
    </source>
</evidence>
<feature type="compositionally biased region" description="Pro residues" evidence="1">
    <location>
        <begin position="173"/>
        <end position="182"/>
    </location>
</feature>